<organism evidence="1 2">
    <name type="scientific">Allosphingosinicella ginsenosidimutans</name>
    <dbReference type="NCBI Taxonomy" id="1176539"/>
    <lineage>
        <taxon>Bacteria</taxon>
        <taxon>Pseudomonadati</taxon>
        <taxon>Pseudomonadota</taxon>
        <taxon>Alphaproteobacteria</taxon>
        <taxon>Sphingomonadales</taxon>
        <taxon>Sphingomonadaceae</taxon>
        <taxon>Allosphingosinicella</taxon>
    </lineage>
</organism>
<evidence type="ECO:0000313" key="2">
    <source>
        <dbReference type="Proteomes" id="UP000321249"/>
    </source>
</evidence>
<accession>A0A5C6TRF1</accession>
<keyword evidence="2" id="KW-1185">Reference proteome</keyword>
<gene>
    <name evidence="1" type="ORF">FRZ32_03235</name>
</gene>
<comment type="caution">
    <text evidence="1">The sequence shown here is derived from an EMBL/GenBank/DDBJ whole genome shotgun (WGS) entry which is preliminary data.</text>
</comment>
<dbReference type="EMBL" id="VOQQ01000001">
    <property type="protein sequence ID" value="TXC62760.1"/>
    <property type="molecule type" value="Genomic_DNA"/>
</dbReference>
<evidence type="ECO:0000313" key="1">
    <source>
        <dbReference type="EMBL" id="TXC62760.1"/>
    </source>
</evidence>
<dbReference type="AlphaFoldDB" id="A0A5C6TRF1"/>
<protein>
    <submittedName>
        <fullName evidence="1">Uncharacterized protein</fullName>
    </submittedName>
</protein>
<dbReference type="Proteomes" id="UP000321249">
    <property type="component" value="Unassembled WGS sequence"/>
</dbReference>
<proteinExistence type="predicted"/>
<reference evidence="1 2" key="1">
    <citation type="journal article" date="2015" name="J. Microbiol.">
        <title>Sphingosinicella ginsenosidimutans sp. nov., with ginsenoside converting activity.</title>
        <authorList>
            <person name="Kim J.K."/>
            <person name="Kang M.S."/>
            <person name="Park S.C."/>
            <person name="Kim K.M."/>
            <person name="Choi K."/>
            <person name="Yoon M.H."/>
            <person name="Im W.T."/>
        </authorList>
    </citation>
    <scope>NUCLEOTIDE SEQUENCE [LARGE SCALE GENOMIC DNA]</scope>
    <source>
        <strain evidence="1 2">BS-11</strain>
    </source>
</reference>
<sequence length="97" mass="10744">MRSSDLTGATAFRPGATVPALVTAPMMFDERPPSFDAVPAKIGAIQETINAERRALLGSLDREVCIIGRWDRRLRSLPPDRCRRNIYFLSVVKSSLA</sequence>
<name>A0A5C6TRF1_9SPHN</name>